<protein>
    <submittedName>
        <fullName evidence="2">Glycosyltransferase family A protein</fullName>
        <ecNumber evidence="2">2.4.-.-</ecNumber>
    </submittedName>
</protein>
<feature type="domain" description="Glycosyltransferase 2-like" evidence="1">
    <location>
        <begin position="15"/>
        <end position="140"/>
    </location>
</feature>
<reference evidence="3" key="1">
    <citation type="journal article" date="2019" name="Int. J. Syst. Evol. Microbiol.">
        <title>The Global Catalogue of Microorganisms (GCM) 10K type strain sequencing project: providing services to taxonomists for standard genome sequencing and annotation.</title>
        <authorList>
            <consortium name="The Broad Institute Genomics Platform"/>
            <consortium name="The Broad Institute Genome Sequencing Center for Infectious Disease"/>
            <person name="Wu L."/>
            <person name="Ma J."/>
        </authorList>
    </citation>
    <scope>NUCLEOTIDE SEQUENCE [LARGE SCALE GENOMIC DNA]</scope>
    <source>
        <strain evidence="3">CCM 7435</strain>
    </source>
</reference>
<dbReference type="Gene3D" id="3.90.550.10">
    <property type="entry name" value="Spore Coat Polysaccharide Biosynthesis Protein SpsA, Chain A"/>
    <property type="match status" value="1"/>
</dbReference>
<accession>A0ABW4YW62</accession>
<organism evidence="2 3">
    <name type="scientific">Ancylobacter oerskovii</name>
    <dbReference type="NCBI Taxonomy" id="459519"/>
    <lineage>
        <taxon>Bacteria</taxon>
        <taxon>Pseudomonadati</taxon>
        <taxon>Pseudomonadota</taxon>
        <taxon>Alphaproteobacteria</taxon>
        <taxon>Hyphomicrobiales</taxon>
        <taxon>Xanthobacteraceae</taxon>
        <taxon>Ancylobacter</taxon>
    </lineage>
</organism>
<dbReference type="InterPro" id="IPR001173">
    <property type="entry name" value="Glyco_trans_2-like"/>
</dbReference>
<keyword evidence="2" id="KW-0808">Transferase</keyword>
<keyword evidence="2" id="KW-0328">Glycosyltransferase</keyword>
<dbReference type="GO" id="GO:0016757">
    <property type="term" value="F:glycosyltransferase activity"/>
    <property type="evidence" value="ECO:0007669"/>
    <property type="project" value="UniProtKB-KW"/>
</dbReference>
<name>A0ABW4YW62_9HYPH</name>
<sequence length="256" mass="28800">MEKVIIGLTSIRARQDKLHLTLASLLAQDYPDFEIRVFTSPEPHLLDEGMGEVPPDCRQWVADGRLKWFRVPNSGPYRKLLPILADPQAQGSLIATADDDTIYPAHWLSTLVHYYRRHRCIIAFRGHRMVKGEGSFLPYRYWTSQTITENPSVFLLPTGKDGVLYHPSFFHPAVLDMITAMKAAPTADDLWFKWHSAVYGVPVYVVHPDYRLASLPDTNEGASLFRDFNDGGANDGAIAALEKYADGKLGMTLARL</sequence>
<keyword evidence="3" id="KW-1185">Reference proteome</keyword>
<gene>
    <name evidence="2" type="ORF">ACFSNC_08220</name>
</gene>
<dbReference type="CDD" id="cd00761">
    <property type="entry name" value="Glyco_tranf_GTA_type"/>
    <property type="match status" value="1"/>
</dbReference>
<proteinExistence type="predicted"/>
<evidence type="ECO:0000259" key="1">
    <source>
        <dbReference type="Pfam" id="PF00535"/>
    </source>
</evidence>
<dbReference type="InterPro" id="IPR029044">
    <property type="entry name" value="Nucleotide-diphossugar_trans"/>
</dbReference>
<dbReference type="EMBL" id="JBHUHD010000001">
    <property type="protein sequence ID" value="MFD2140379.1"/>
    <property type="molecule type" value="Genomic_DNA"/>
</dbReference>
<evidence type="ECO:0000313" key="2">
    <source>
        <dbReference type="EMBL" id="MFD2140379.1"/>
    </source>
</evidence>
<dbReference type="SUPFAM" id="SSF53448">
    <property type="entry name" value="Nucleotide-diphospho-sugar transferases"/>
    <property type="match status" value="1"/>
</dbReference>
<evidence type="ECO:0000313" key="3">
    <source>
        <dbReference type="Proteomes" id="UP001597299"/>
    </source>
</evidence>
<dbReference type="Pfam" id="PF00535">
    <property type="entry name" value="Glycos_transf_2"/>
    <property type="match status" value="1"/>
</dbReference>
<comment type="caution">
    <text evidence="2">The sequence shown here is derived from an EMBL/GenBank/DDBJ whole genome shotgun (WGS) entry which is preliminary data.</text>
</comment>
<dbReference type="Proteomes" id="UP001597299">
    <property type="component" value="Unassembled WGS sequence"/>
</dbReference>
<dbReference type="RefSeq" id="WP_213353048.1">
    <property type="nucleotide sequence ID" value="NZ_JAHBGB010000031.1"/>
</dbReference>
<dbReference type="EC" id="2.4.-.-" evidence="2"/>